<dbReference type="AlphaFoldDB" id="A0AAV5A4R0"/>
<feature type="compositionally biased region" description="Polar residues" evidence="1">
    <location>
        <begin position="11"/>
        <end position="33"/>
    </location>
</feature>
<feature type="region of interest" description="Disordered" evidence="1">
    <location>
        <begin position="345"/>
        <end position="380"/>
    </location>
</feature>
<evidence type="ECO:0000313" key="3">
    <source>
        <dbReference type="Proteomes" id="UP001050691"/>
    </source>
</evidence>
<evidence type="ECO:0000256" key="1">
    <source>
        <dbReference type="SAM" id="MobiDB-lite"/>
    </source>
</evidence>
<name>A0AAV5A4R0_9AGAM</name>
<dbReference type="CDD" id="cd24142">
    <property type="entry name" value="ACL4-like"/>
    <property type="match status" value="1"/>
</dbReference>
<feature type="compositionally biased region" description="Acidic residues" evidence="1">
    <location>
        <begin position="353"/>
        <end position="380"/>
    </location>
</feature>
<gene>
    <name evidence="2" type="ORF">Clacol_002417</name>
</gene>
<dbReference type="Proteomes" id="UP001050691">
    <property type="component" value="Unassembled WGS sequence"/>
</dbReference>
<reference evidence="2" key="1">
    <citation type="submission" date="2021-10" db="EMBL/GenBank/DDBJ databases">
        <title>De novo Genome Assembly of Clathrus columnatus (Basidiomycota, Fungi) Using Illumina and Nanopore Sequence Data.</title>
        <authorList>
            <person name="Ogiso-Tanaka E."/>
            <person name="Itagaki H."/>
            <person name="Hosoya T."/>
            <person name="Hosaka K."/>
        </authorList>
    </citation>
    <scope>NUCLEOTIDE SEQUENCE</scope>
    <source>
        <strain evidence="2">MO-923</strain>
    </source>
</reference>
<feature type="compositionally biased region" description="Basic residues" evidence="1">
    <location>
        <begin position="1"/>
        <end position="10"/>
    </location>
</feature>
<keyword evidence="3" id="KW-1185">Reference proteome</keyword>
<sequence length="380" mass="42193">MGRTKTKKIPRSSTAAQRKAEGSTTPAKESPSIPSLFTKAQQLVTQCNYDLALKFLERILQQDAHFTNARELLGEVQLEIGEIETAKQVDSTFESLLPPSPFAPTAPSANAHLNLAQLQEDPRQCLAHYQVGVDALVGQLKGKEPATVNDEQDDEVKTKIVGALAAMVEIWMSDLCFEDEAESSSEKLASLALEIDPTSCEAMQTLASVRMSQKRSEEARQLAERAWERWKDLDPESPKLPPLPVRLSLVRLFLELSLYSNALTILSGVIGLDDQDVEAWYLEGWCFYLMAEQARETSALVEGLSYEELARDAMDCLQTCQMLHQAQEHPDEQILQHAKEISAELSAAGIEATPDDPDQDVNDDDNDDAWEDDEGDVEMD</sequence>
<accession>A0AAV5A4R0</accession>
<evidence type="ECO:0008006" key="4">
    <source>
        <dbReference type="Google" id="ProtNLM"/>
    </source>
</evidence>
<dbReference type="InterPro" id="IPR011990">
    <property type="entry name" value="TPR-like_helical_dom_sf"/>
</dbReference>
<protein>
    <recommendedName>
        <fullName evidence="4">TPR-like protein</fullName>
    </recommendedName>
</protein>
<comment type="caution">
    <text evidence="2">The sequence shown here is derived from an EMBL/GenBank/DDBJ whole genome shotgun (WGS) entry which is preliminary data.</text>
</comment>
<feature type="region of interest" description="Disordered" evidence="1">
    <location>
        <begin position="1"/>
        <end position="33"/>
    </location>
</feature>
<dbReference type="SUPFAM" id="SSF48452">
    <property type="entry name" value="TPR-like"/>
    <property type="match status" value="1"/>
</dbReference>
<organism evidence="2 3">
    <name type="scientific">Clathrus columnatus</name>
    <dbReference type="NCBI Taxonomy" id="1419009"/>
    <lineage>
        <taxon>Eukaryota</taxon>
        <taxon>Fungi</taxon>
        <taxon>Dikarya</taxon>
        <taxon>Basidiomycota</taxon>
        <taxon>Agaricomycotina</taxon>
        <taxon>Agaricomycetes</taxon>
        <taxon>Phallomycetidae</taxon>
        <taxon>Phallales</taxon>
        <taxon>Clathraceae</taxon>
        <taxon>Clathrus</taxon>
    </lineage>
</organism>
<proteinExistence type="predicted"/>
<dbReference type="EMBL" id="BPWL01000003">
    <property type="protein sequence ID" value="GJJ08209.1"/>
    <property type="molecule type" value="Genomic_DNA"/>
</dbReference>
<dbReference type="Gene3D" id="1.25.40.10">
    <property type="entry name" value="Tetratricopeptide repeat domain"/>
    <property type="match status" value="1"/>
</dbReference>
<evidence type="ECO:0000313" key="2">
    <source>
        <dbReference type="EMBL" id="GJJ08209.1"/>
    </source>
</evidence>